<keyword evidence="3" id="KW-0378">Hydrolase</keyword>
<dbReference type="InterPro" id="IPR042047">
    <property type="entry name" value="SleB_dom1"/>
</dbReference>
<dbReference type="AlphaFoldDB" id="A0A9X2T5F7"/>
<dbReference type="Gene3D" id="1.10.10.2520">
    <property type="entry name" value="Cell wall hydrolase SleB, domain 1"/>
    <property type="match status" value="1"/>
</dbReference>
<name>A0A9X2T5F7_9HYPH</name>
<evidence type="ECO:0000259" key="2">
    <source>
        <dbReference type="Pfam" id="PF07486"/>
    </source>
</evidence>
<organism evidence="3 4">
    <name type="scientific">Ancylobacter mangrovi</name>
    <dbReference type="NCBI Taxonomy" id="2972472"/>
    <lineage>
        <taxon>Bacteria</taxon>
        <taxon>Pseudomonadati</taxon>
        <taxon>Pseudomonadota</taxon>
        <taxon>Alphaproteobacteria</taxon>
        <taxon>Hyphomicrobiales</taxon>
        <taxon>Xanthobacteraceae</taxon>
        <taxon>Ancylobacter</taxon>
    </lineage>
</organism>
<gene>
    <name evidence="3" type="ORF">NVS89_09765</name>
</gene>
<feature type="compositionally biased region" description="Gly residues" evidence="1">
    <location>
        <begin position="142"/>
        <end position="154"/>
    </location>
</feature>
<protein>
    <submittedName>
        <fullName evidence="3">Cell wall hydrolase</fullName>
    </submittedName>
</protein>
<sequence length="433" mass="45684">MRIKSRVKNIGIRLALLVAMVVGGSVSIGPQDIRDLLAHQPGVAERVRFSMLSGSLHVLKASTFAWPSHSALLASSAIPEAPHAVPLGFDINRTDKGDRLAMAPIAPVDAAPDEPGPLALAGDMTPAGTGGAGTATTTASTGGTGTGTGTGVGTGSLADAGIGTDPDEAADDDTDAPNVAARATEGVYSVAAGDPTGDPSQLEDGGGPAVTLGPEDGDAADDPNARTAEAEEQLPLYRQSAFIFGYDSVALPPQPFLHSEDPDDDGGTTTAEKSGDPDDDQAIDGPSPAERLGLTGKRLARSVKCLAEAVYFESRGEPLRGQIAVAQVVVNRVFSGYYPADVCRTVYQNAKRKFACQFTFACDNVKDVVTEPELWKQAEQIADDMLNGRVWDEKVGRATHYHARSVHPRWVREMRKLDRIGAHTFYRPRRWSS</sequence>
<evidence type="ECO:0000256" key="1">
    <source>
        <dbReference type="SAM" id="MobiDB-lite"/>
    </source>
</evidence>
<dbReference type="RefSeq" id="WP_258732486.1">
    <property type="nucleotide sequence ID" value="NZ_JANTHZ010000003.1"/>
</dbReference>
<dbReference type="GO" id="GO:0016787">
    <property type="term" value="F:hydrolase activity"/>
    <property type="evidence" value="ECO:0007669"/>
    <property type="project" value="UniProtKB-KW"/>
</dbReference>
<accession>A0A9X2T5F7</accession>
<comment type="caution">
    <text evidence="3">The sequence shown here is derived from an EMBL/GenBank/DDBJ whole genome shotgun (WGS) entry which is preliminary data.</text>
</comment>
<evidence type="ECO:0000313" key="4">
    <source>
        <dbReference type="Proteomes" id="UP001151088"/>
    </source>
</evidence>
<dbReference type="EMBL" id="JANTHZ010000003">
    <property type="protein sequence ID" value="MCS0495384.1"/>
    <property type="molecule type" value="Genomic_DNA"/>
</dbReference>
<dbReference type="Pfam" id="PF07486">
    <property type="entry name" value="Hydrolase_2"/>
    <property type="match status" value="1"/>
</dbReference>
<reference evidence="3" key="1">
    <citation type="submission" date="2022-08" db="EMBL/GenBank/DDBJ databases">
        <authorList>
            <person name="Li F."/>
        </authorList>
    </citation>
    <scope>NUCLEOTIDE SEQUENCE</scope>
    <source>
        <strain evidence="3">MQZ15Z-1</strain>
    </source>
</reference>
<feature type="compositionally biased region" description="Acidic residues" evidence="1">
    <location>
        <begin position="165"/>
        <end position="175"/>
    </location>
</feature>
<evidence type="ECO:0000313" key="3">
    <source>
        <dbReference type="EMBL" id="MCS0495384.1"/>
    </source>
</evidence>
<feature type="region of interest" description="Disordered" evidence="1">
    <location>
        <begin position="253"/>
        <end position="291"/>
    </location>
</feature>
<proteinExistence type="predicted"/>
<feature type="region of interest" description="Disordered" evidence="1">
    <location>
        <begin position="109"/>
        <end position="175"/>
    </location>
</feature>
<feature type="domain" description="Cell wall hydrolase SleB" evidence="2">
    <location>
        <begin position="316"/>
        <end position="426"/>
    </location>
</feature>
<feature type="region of interest" description="Disordered" evidence="1">
    <location>
        <begin position="190"/>
        <end position="233"/>
    </location>
</feature>
<dbReference type="InterPro" id="IPR011105">
    <property type="entry name" value="Cell_wall_hydrolase_SleB"/>
</dbReference>
<keyword evidence="4" id="KW-1185">Reference proteome</keyword>
<dbReference type="Proteomes" id="UP001151088">
    <property type="component" value="Unassembled WGS sequence"/>
</dbReference>